<gene>
    <name evidence="2" type="ORF">PGLA1383_LOCUS32687</name>
    <name evidence="3" type="ORF">PGLA2088_LOCUS5221</name>
</gene>
<dbReference type="Proteomes" id="UP000626109">
    <property type="component" value="Unassembled WGS sequence"/>
</dbReference>
<evidence type="ECO:0000313" key="2">
    <source>
        <dbReference type="EMBL" id="CAE8614968.1"/>
    </source>
</evidence>
<reference evidence="3" key="1">
    <citation type="submission" date="2021-02" db="EMBL/GenBank/DDBJ databases">
        <authorList>
            <person name="Dougan E. K."/>
            <person name="Rhodes N."/>
            <person name="Thang M."/>
            <person name="Chan C."/>
        </authorList>
    </citation>
    <scope>NUCLEOTIDE SEQUENCE</scope>
</reference>
<feature type="region of interest" description="Disordered" evidence="1">
    <location>
        <begin position="198"/>
        <end position="226"/>
    </location>
</feature>
<name>A0A813I4R6_POLGL</name>
<dbReference type="EMBL" id="CAJNNW010004909">
    <property type="protein sequence ID" value="CAE8646903.1"/>
    <property type="molecule type" value="Genomic_DNA"/>
</dbReference>
<dbReference type="AlphaFoldDB" id="A0A813I4R6"/>
<protein>
    <submittedName>
        <fullName evidence="3">Uncharacterized protein</fullName>
    </submittedName>
</protein>
<evidence type="ECO:0000313" key="3">
    <source>
        <dbReference type="EMBL" id="CAE8646903.1"/>
    </source>
</evidence>
<evidence type="ECO:0000313" key="5">
    <source>
        <dbReference type="Proteomes" id="UP000654075"/>
    </source>
</evidence>
<proteinExistence type="predicted"/>
<keyword evidence="5" id="KW-1185">Reference proteome</keyword>
<evidence type="ECO:0000313" key="4">
    <source>
        <dbReference type="Proteomes" id="UP000626109"/>
    </source>
</evidence>
<dbReference type="Proteomes" id="UP000654075">
    <property type="component" value="Unassembled WGS sequence"/>
</dbReference>
<dbReference type="EMBL" id="CAJNNV010025538">
    <property type="protein sequence ID" value="CAE8614968.1"/>
    <property type="molecule type" value="Genomic_DNA"/>
</dbReference>
<comment type="caution">
    <text evidence="3">The sequence shown here is derived from an EMBL/GenBank/DDBJ whole genome shotgun (WGS) entry which is preliminary data.</text>
</comment>
<evidence type="ECO:0000256" key="1">
    <source>
        <dbReference type="SAM" id="MobiDB-lite"/>
    </source>
</evidence>
<sequence>MLASKASGATGAVMTRLAASSLRPVERRAAVAVAAAARAVRCCWLRAEQDLLAPATKRAVLRLGLRMASGAGAGDALWRPAATTAGTAAGAAVMILATASRSKNVTDWTAGSASLSATTGFVIGAGLWSDTRAAQRTDFFGAAVRLPSEDAAAQSSATEAAAFSKSPVCEAGVLTAAVAAAAPDATAVAERSGTVVNSAGRAAARKASPALATRRNAATPRAASEA</sequence>
<organism evidence="3 4">
    <name type="scientific">Polarella glacialis</name>
    <name type="common">Dinoflagellate</name>
    <dbReference type="NCBI Taxonomy" id="89957"/>
    <lineage>
        <taxon>Eukaryota</taxon>
        <taxon>Sar</taxon>
        <taxon>Alveolata</taxon>
        <taxon>Dinophyceae</taxon>
        <taxon>Suessiales</taxon>
        <taxon>Suessiaceae</taxon>
        <taxon>Polarella</taxon>
    </lineage>
</organism>
<accession>A0A813I4R6</accession>
<feature type="compositionally biased region" description="Low complexity" evidence="1">
    <location>
        <begin position="199"/>
        <end position="226"/>
    </location>
</feature>